<dbReference type="GO" id="GO:0016410">
    <property type="term" value="F:N-acyltransferase activity"/>
    <property type="evidence" value="ECO:0007669"/>
    <property type="project" value="TreeGrafter"/>
</dbReference>
<evidence type="ECO:0000313" key="5">
    <source>
        <dbReference type="EMBL" id="KUZ95605.1"/>
    </source>
</evidence>
<evidence type="ECO:0000313" key="6">
    <source>
        <dbReference type="Proteomes" id="UP000065521"/>
    </source>
</evidence>
<dbReference type="AlphaFoldDB" id="A0A102JZ01"/>
<dbReference type="GO" id="GO:0070292">
    <property type="term" value="P:N-acylphosphatidylethanolamine metabolic process"/>
    <property type="evidence" value="ECO:0007669"/>
    <property type="project" value="TreeGrafter"/>
</dbReference>
<dbReference type="RefSeq" id="WP_059631321.1">
    <property type="nucleotide sequence ID" value="NZ_LOTK01000062.1"/>
</dbReference>
<feature type="domain" description="LRAT" evidence="4">
    <location>
        <begin position="23"/>
        <end position="123"/>
    </location>
</feature>
<keyword evidence="3" id="KW-0443">Lipid metabolism</keyword>
<proteinExistence type="predicted"/>
<keyword evidence="2 5" id="KW-0378">Hydrolase</keyword>
<dbReference type="PANTHER" id="PTHR13943">
    <property type="entry name" value="HRAS-LIKE SUPPRESSOR - RELATED"/>
    <property type="match status" value="1"/>
</dbReference>
<dbReference type="Pfam" id="PF04970">
    <property type="entry name" value="LRAT"/>
    <property type="match status" value="1"/>
</dbReference>
<dbReference type="GO" id="GO:0005737">
    <property type="term" value="C:cytoplasm"/>
    <property type="evidence" value="ECO:0007669"/>
    <property type="project" value="TreeGrafter"/>
</dbReference>
<reference evidence="5 6" key="1">
    <citation type="submission" date="2015-11" db="EMBL/GenBank/DDBJ databases">
        <title>Expanding the genomic diversity of Burkholderia species for the development of highly accurate diagnostics.</title>
        <authorList>
            <person name="Sahl J."/>
            <person name="Keim P."/>
            <person name="Wagner D."/>
        </authorList>
    </citation>
    <scope>NUCLEOTIDE SEQUENCE [LARGE SCALE GENOMIC DNA]</scope>
    <source>
        <strain evidence="5 6">RF32-BP4</strain>
    </source>
</reference>
<comment type="caution">
    <text evidence="5">The sequence shown here is derived from an EMBL/GenBank/DDBJ whole genome shotgun (WGS) entry which is preliminary data.</text>
</comment>
<name>A0A102JZ01_9BURK</name>
<protein>
    <submittedName>
        <fullName evidence="5">Hydrolase</fullName>
    </submittedName>
</protein>
<accession>A0A102JZ01</accession>
<dbReference type="Gene3D" id="3.90.1720.10">
    <property type="entry name" value="endopeptidase domain like (from Nostoc punctiforme)"/>
    <property type="match status" value="1"/>
</dbReference>
<gene>
    <name evidence="5" type="ORF">WI38_04840</name>
</gene>
<dbReference type="GO" id="GO:0004623">
    <property type="term" value="F:phospholipase A2 activity"/>
    <property type="evidence" value="ECO:0007669"/>
    <property type="project" value="TreeGrafter"/>
</dbReference>
<dbReference type="InterPro" id="IPR051496">
    <property type="entry name" value="H-rev107_PLA/AT"/>
</dbReference>
<evidence type="ECO:0000259" key="4">
    <source>
        <dbReference type="PROSITE" id="PS51934"/>
    </source>
</evidence>
<dbReference type="PANTHER" id="PTHR13943:SF77">
    <property type="entry name" value="LRAT DOMAIN-CONTAINING PROTEIN"/>
    <property type="match status" value="1"/>
</dbReference>
<keyword evidence="1" id="KW-0808">Transferase</keyword>
<organism evidence="5 6">
    <name type="scientific">Burkholderia ubonensis</name>
    <dbReference type="NCBI Taxonomy" id="101571"/>
    <lineage>
        <taxon>Bacteria</taxon>
        <taxon>Pseudomonadati</taxon>
        <taxon>Pseudomonadota</taxon>
        <taxon>Betaproteobacteria</taxon>
        <taxon>Burkholderiales</taxon>
        <taxon>Burkholderiaceae</taxon>
        <taxon>Burkholderia</taxon>
        <taxon>Burkholderia cepacia complex</taxon>
    </lineage>
</organism>
<evidence type="ECO:0000256" key="2">
    <source>
        <dbReference type="ARBA" id="ARBA00022801"/>
    </source>
</evidence>
<sequence length="170" mass="18164">MNSPIQPQSDDAAYSPDLPVGAHLMTRRPGYAHHGIYIGGGKVIHYAGLSRRLSGGPVEMVSVDCFAAGSGLAIMPHDCAPYNGPEVARRAASRLGECHYRLLTNNCEHFCLWCLFGVARSEQVEACLRNPARAAAVVVMLVLCRFTGKRHAATPGSDAGSQDLAWQCAA</sequence>
<dbReference type="PROSITE" id="PS51934">
    <property type="entry name" value="LRAT"/>
    <property type="match status" value="1"/>
</dbReference>
<dbReference type="EMBL" id="LOTN01000005">
    <property type="protein sequence ID" value="KUZ95605.1"/>
    <property type="molecule type" value="Genomic_DNA"/>
</dbReference>
<evidence type="ECO:0000256" key="1">
    <source>
        <dbReference type="ARBA" id="ARBA00022679"/>
    </source>
</evidence>
<dbReference type="Proteomes" id="UP000065521">
    <property type="component" value="Unassembled WGS sequence"/>
</dbReference>
<dbReference type="InterPro" id="IPR007053">
    <property type="entry name" value="LRAT_dom"/>
</dbReference>
<dbReference type="GO" id="GO:0008970">
    <property type="term" value="F:phospholipase A1 activity"/>
    <property type="evidence" value="ECO:0007669"/>
    <property type="project" value="TreeGrafter"/>
</dbReference>
<evidence type="ECO:0000256" key="3">
    <source>
        <dbReference type="ARBA" id="ARBA00023098"/>
    </source>
</evidence>